<feature type="region of interest" description="Disordered" evidence="4">
    <location>
        <begin position="1"/>
        <end position="70"/>
    </location>
</feature>
<dbReference type="CDD" id="cd17352">
    <property type="entry name" value="MFS_MCT_SLC16"/>
    <property type="match status" value="1"/>
</dbReference>
<evidence type="ECO:0000256" key="3">
    <source>
        <dbReference type="SAM" id="Coils"/>
    </source>
</evidence>
<proteinExistence type="inferred from homology"/>
<evidence type="ECO:0000313" key="6">
    <source>
        <dbReference type="EMBL" id="QFR37148.1"/>
    </source>
</evidence>
<feature type="transmembrane region" description="Helical" evidence="5">
    <location>
        <begin position="499"/>
        <end position="520"/>
    </location>
</feature>
<dbReference type="EMBL" id="MK890643">
    <property type="protein sequence ID" value="QFR37148.1"/>
    <property type="molecule type" value="Genomic_DNA"/>
</dbReference>
<evidence type="ECO:0000256" key="5">
    <source>
        <dbReference type="SAM" id="Phobius"/>
    </source>
</evidence>
<feature type="compositionally biased region" description="Basic and acidic residues" evidence="4">
    <location>
        <begin position="56"/>
        <end position="66"/>
    </location>
</feature>
<keyword evidence="5" id="KW-0472">Membrane</keyword>
<comment type="similarity">
    <text evidence="2">Belongs to the major facilitator superfamily. Monocarboxylate porter (TC 2.A.1.13) family.</text>
</comment>
<feature type="compositionally biased region" description="Polar residues" evidence="4">
    <location>
        <begin position="14"/>
        <end position="27"/>
    </location>
</feature>
<dbReference type="InterPro" id="IPR036259">
    <property type="entry name" value="MFS_trans_sf"/>
</dbReference>
<protein>
    <submittedName>
        <fullName evidence="6">MFS transporter</fullName>
    </submittedName>
</protein>
<feature type="transmembrane region" description="Helical" evidence="5">
    <location>
        <begin position="532"/>
        <end position="552"/>
    </location>
</feature>
<dbReference type="GO" id="GO:0016020">
    <property type="term" value="C:membrane"/>
    <property type="evidence" value="ECO:0007669"/>
    <property type="project" value="UniProtKB-SubCell"/>
</dbReference>
<keyword evidence="3" id="KW-0175">Coiled coil</keyword>
<evidence type="ECO:0000256" key="2">
    <source>
        <dbReference type="ARBA" id="ARBA00006727"/>
    </source>
</evidence>
<dbReference type="PANTHER" id="PTHR11360:SF315">
    <property type="entry name" value="TRANSPORTER MCH2-RELATED"/>
    <property type="match status" value="1"/>
</dbReference>
<feature type="compositionally biased region" description="Low complexity" evidence="4">
    <location>
        <begin position="1"/>
        <end position="13"/>
    </location>
</feature>
<dbReference type="Pfam" id="PF07690">
    <property type="entry name" value="MFS_1"/>
    <property type="match status" value="1"/>
</dbReference>
<evidence type="ECO:0000256" key="4">
    <source>
        <dbReference type="SAM" id="MobiDB-lite"/>
    </source>
</evidence>
<feature type="transmembrane region" description="Helical" evidence="5">
    <location>
        <begin position="254"/>
        <end position="283"/>
    </location>
</feature>
<sequence>MSSNSSEGSKSTSPATDSSENIAQNGVESELSRTSSSTSRQSLGSSYNSDNDDTEIEIRPLQEDPSSKPYIRRIKSIRDQIEDDNLSILEEEKEAKNNLEKRLQREFSIEDSMRIRRVSTSRSHARDEEVGLEVPSSTIAKVFTNASTGTVDLPPDGGYGWVCVFCAFLILFSTWGNNSAFGVYLAYYIDNDTFPGSTRMDFAWIAGLIVFGAQAFAPFAMIADRMIGFKLTMSIALCTHFAGYLLASFATKIWHLYVCQGVIVGISYSFLFVPACTIIPSWFLKKRAIASGLLCSGTGLGGLVYSLSINAMIQRTGDQRWSLRMVSILTTVVMAVAIFLIKRRNDTPRQKMNFHNLNMNLHAMFDWKVLKTPRLWYITLWFSIALLGYNMTLFSYASSATAMGFSQHDASTLTAVVNAAQALGRPTMGLIADKWVGRVNYSMVLNAVVIVLIFAFWISARSLAALIVCGACLGFTLGVGNVMNTVLIADAFSPEEFSCAWAILNMVMAFFVLFVEVIALSLRDDSLSNPFLYAQIFAGCIFTLAIFFLVPLREWHIRTLLLQRQKTAKNEIEKLQEPYSEKDQITNEDLNMKLTIYDKLLARSIQGYLKRAFYPVKV</sequence>
<feature type="transmembrane region" description="Helical" evidence="5">
    <location>
        <begin position="439"/>
        <end position="458"/>
    </location>
</feature>
<feature type="transmembrane region" description="Helical" evidence="5">
    <location>
        <begin position="375"/>
        <end position="397"/>
    </location>
</feature>
<dbReference type="Gene3D" id="1.20.1250.20">
    <property type="entry name" value="MFS general substrate transporter like domains"/>
    <property type="match status" value="2"/>
</dbReference>
<feature type="transmembrane region" description="Helical" evidence="5">
    <location>
        <begin position="321"/>
        <end position="341"/>
    </location>
</feature>
<gene>
    <name evidence="6" type="ORF">g4206</name>
</gene>
<feature type="transmembrane region" description="Helical" evidence="5">
    <location>
        <begin position="289"/>
        <end position="309"/>
    </location>
</feature>
<keyword evidence="5" id="KW-0812">Transmembrane</keyword>
<comment type="subcellular location">
    <subcellularLocation>
        <location evidence="1">Membrane</location>
        <topology evidence="1">Multi-pass membrane protein</topology>
    </subcellularLocation>
</comment>
<keyword evidence="5" id="KW-1133">Transmembrane helix</keyword>
<dbReference type="InterPro" id="IPR050327">
    <property type="entry name" value="Proton-linked_MCT"/>
</dbReference>
<feature type="coiled-coil region" evidence="3">
    <location>
        <begin position="78"/>
        <end position="109"/>
    </location>
</feature>
<dbReference type="PANTHER" id="PTHR11360">
    <property type="entry name" value="MONOCARBOXYLATE TRANSPORTER"/>
    <property type="match status" value="1"/>
</dbReference>
<evidence type="ECO:0000256" key="1">
    <source>
        <dbReference type="ARBA" id="ARBA00004141"/>
    </source>
</evidence>
<feature type="compositionally biased region" description="Low complexity" evidence="4">
    <location>
        <begin position="28"/>
        <end position="46"/>
    </location>
</feature>
<feature type="transmembrane region" description="Helical" evidence="5">
    <location>
        <begin position="227"/>
        <end position="247"/>
    </location>
</feature>
<organism evidence="6">
    <name type="scientific">Cyberlindnera americana</name>
    <dbReference type="NCBI Taxonomy" id="36016"/>
    <lineage>
        <taxon>Eukaryota</taxon>
        <taxon>Fungi</taxon>
        <taxon>Dikarya</taxon>
        <taxon>Ascomycota</taxon>
        <taxon>Saccharomycotina</taxon>
        <taxon>Saccharomycetes</taxon>
        <taxon>Phaffomycetales</taxon>
        <taxon>Phaffomycetaceae</taxon>
        <taxon>Cyberlindnera</taxon>
    </lineage>
</organism>
<feature type="transmembrane region" description="Helical" evidence="5">
    <location>
        <begin position="464"/>
        <end position="487"/>
    </location>
</feature>
<dbReference type="SUPFAM" id="SSF103473">
    <property type="entry name" value="MFS general substrate transporter"/>
    <property type="match status" value="1"/>
</dbReference>
<accession>A0A5P8N8L9</accession>
<feature type="transmembrane region" description="Helical" evidence="5">
    <location>
        <begin position="159"/>
        <end position="189"/>
    </location>
</feature>
<dbReference type="InterPro" id="IPR011701">
    <property type="entry name" value="MFS"/>
</dbReference>
<name>A0A5P8N8L9_9ASCO</name>
<reference evidence="6" key="1">
    <citation type="journal article" date="2019" name="Front. Microbiol.">
        <title>An Overview of Genes From Cyberlindnera americana, a Symbiont Yeast Isolated From the Gut of the Bark Beetle Dendroctonus rhizophagus (Curculionidae: Scolytinae), Involved in the Detoxification Process Using Genome and Transcriptome Data.</title>
        <authorList>
            <person name="Soto-Robles L.V."/>
            <person name="Torres-Banda V."/>
            <person name="Rivera-Orduna F.N."/>
            <person name="Curiel-Quesada E."/>
            <person name="Hidalgo-Lara M.E."/>
            <person name="Zuniga G."/>
        </authorList>
    </citation>
    <scope>NUCLEOTIDE SEQUENCE</scope>
    <source>
        <strain evidence="6">ChDrAdgY46</strain>
    </source>
</reference>
<dbReference type="AlphaFoldDB" id="A0A5P8N8L9"/>
<dbReference type="GO" id="GO:0022857">
    <property type="term" value="F:transmembrane transporter activity"/>
    <property type="evidence" value="ECO:0007669"/>
    <property type="project" value="InterPro"/>
</dbReference>
<feature type="transmembrane region" description="Helical" evidence="5">
    <location>
        <begin position="201"/>
        <end position="221"/>
    </location>
</feature>